<evidence type="ECO:0000313" key="4">
    <source>
        <dbReference type="Proteomes" id="UP000000329"/>
    </source>
</evidence>
<dbReference type="PROSITE" id="PS50043">
    <property type="entry name" value="HTH_LUXR_2"/>
    <property type="match status" value="1"/>
</dbReference>
<dbReference type="STRING" id="757424.Hsero_4370"/>
<dbReference type="InterPro" id="IPR052020">
    <property type="entry name" value="Cyclic_di-GMP/3'3'-cGAMP_PDE"/>
</dbReference>
<dbReference type="PRINTS" id="PR00038">
    <property type="entry name" value="HTHLUXR"/>
</dbReference>
<dbReference type="EMBL" id="CP002039">
    <property type="protein sequence ID" value="ADJ65838.1"/>
    <property type="molecule type" value="Genomic_DNA"/>
</dbReference>
<dbReference type="SUPFAM" id="SSF46894">
    <property type="entry name" value="C-terminal effector domain of the bipartite response regulators"/>
    <property type="match status" value="1"/>
</dbReference>
<proteinExistence type="predicted"/>
<dbReference type="CDD" id="cd00077">
    <property type="entry name" value="HDc"/>
    <property type="match status" value="1"/>
</dbReference>
<gene>
    <name evidence="3" type="ordered locus">Hsero_4370</name>
</gene>
<sequence length="485" mass="51179">MPDAIHPAAPVSSPTVPAQVAVRALALAGDLSMGQPPDQSVRAARLAVRLAQLQGADESTARHAALVSLLRWSGCTANAAGFATLLGDDVGGREAMLRQGLPEGHPLNFANIAPLAHIHCEVAGEVAALLGLPGPVEIGLRHVWEHYDGSGAPRQLTHEAIPPVVYLTSLAGDLEILSRTHPVAAACQMILQLGGVKYPNAMAQLAVAHAPALLAALEQGGDIDADLPAHPVALSIVAELIELKLPWLTGYSRRVAELAVRAAALAGLDPEQGQRLERAALLHGIGRASVSNTIWERPGRPSAADWERIRLAPYWTARAGALIPALRDEAELASRLYERLDGSGYFRNLDRDSLAMPARLLAAAAALAALCAPRPWRGAMSEPDACQQLQADAQAGLFDPQAVQWVVAAAAGQGGAMPSLPRRLLSEREAEVLRRISLGESNKEAARAMQISPSTVRTHVESIFRKLQCSTRAAATLKGLSLGLI</sequence>
<organism evidence="3 4">
    <name type="scientific">Herbaspirillum seropedicae (strain SmR1)</name>
    <dbReference type="NCBI Taxonomy" id="757424"/>
    <lineage>
        <taxon>Bacteria</taxon>
        <taxon>Pseudomonadati</taxon>
        <taxon>Pseudomonadota</taxon>
        <taxon>Betaproteobacteria</taxon>
        <taxon>Burkholderiales</taxon>
        <taxon>Oxalobacteraceae</taxon>
        <taxon>Herbaspirillum</taxon>
    </lineage>
</organism>
<keyword evidence="4" id="KW-1185">Reference proteome</keyword>
<dbReference type="HOGENOM" id="CLU_040286_1_0_4"/>
<dbReference type="PANTHER" id="PTHR45228">
    <property type="entry name" value="CYCLIC DI-GMP PHOSPHODIESTERASE TM_0186-RELATED"/>
    <property type="match status" value="1"/>
</dbReference>
<dbReference type="GO" id="GO:0003677">
    <property type="term" value="F:DNA binding"/>
    <property type="evidence" value="ECO:0007669"/>
    <property type="project" value="InterPro"/>
</dbReference>
<reference evidence="3 4" key="1">
    <citation type="submission" date="2010-04" db="EMBL/GenBank/DDBJ databases">
        <title>The genome of Herbaspirillum seropedicae SmR1, an endophytic, nitrogen-fixing, plant-growth promoting beta-Proteobacteria.</title>
        <authorList>
            <person name="Pedrosa F.O."/>
            <person name="Monteiro R.A."/>
            <person name="Wassem R."/>
            <person name="Cruz L.M."/>
            <person name="Ayub R.A."/>
            <person name="Colauto N.B."/>
            <person name="Fernandez M.A."/>
            <person name="Fungaro M.H.P."/>
            <person name="Grisard E.C."/>
            <person name="Hungria M."/>
            <person name="Madeira H.M.F."/>
            <person name="Nodari R.O."/>
            <person name="Osaku C.A."/>
            <person name="Petzl-Erler M.L."/>
            <person name="Terenzi H."/>
            <person name="Vieira L.G.E."/>
            <person name="Almeida M.I.M."/>
            <person name="Alves L.R."/>
            <person name="Arantes O.M.N."/>
            <person name="Balsanelli E."/>
            <person name="Barcellos F.G."/>
            <person name="Baura V.A."/>
            <person name="Binde D.R."/>
            <person name="Campo R.J."/>
            <person name="Chubatsu L.S."/>
            <person name="Chueire L.M.O."/>
            <person name="Ciferri R.R."/>
            <person name="Correa L.C."/>
            <person name="da Conceicao Silva J.L."/>
            <person name="Dabul A.N.G."/>
            <person name="Dambros B.P."/>
            <person name="Faoro H."/>
            <person name="Favetti A."/>
            <person name="Friedermann G."/>
            <person name="Furlaneto M.C."/>
            <person name="Gasques L.S."/>
            <person name="Gimenes C.C.T."/>
            <person name="Gioppo N.M.R."/>
            <person name="Glienke-Blanco C."/>
            <person name="Godoy L.P."/>
            <person name="Guerra M.P."/>
            <person name="Karp S."/>
            <person name="Kava-Cordeiro V."/>
            <person name="Margarido V.P."/>
            <person name="Mathioni S.M."/>
            <person name="Menck-Soares M.A."/>
            <person name="Murace N.K."/>
            <person name="Nicolas M.F."/>
            <person name="Oliveira C.E.C."/>
            <person name="Pagnan N.A.B."/>
            <person name="Pamphile J.A."/>
            <person name="Patussi E.V."/>
            <person name="Pereira L.F.P."/>
            <person name="Pereira-Ferrari L."/>
            <person name="Pinto F.G.S."/>
            <person name="Precoma C."/>
            <person name="Prioli A.J."/>
            <person name="Prioli S.M.A.P."/>
            <person name="Raittz R.T."/>
            <person name="Ramos H.J.O."/>
            <person name="Ribeiro E.M.S.F."/>
            <person name="Rigo L.U."/>
            <person name="Rocha C.L.M.S.C."/>
            <person name="Rocha S.N."/>
            <person name="Santos K."/>
            <person name="Satori D."/>
            <person name="Silva A.G."/>
            <person name="Simao R.C.G."/>
            <person name="Soares M.A.M."/>
            <person name="Souza E.M."/>
            <person name="Steffens M.B.R."/>
            <person name="Steindel M."/>
            <person name="Tadra-Sfeir M.Z."/>
            <person name="Takahashi E.K."/>
            <person name="Torres R.A."/>
            <person name="Valle J.S."/>
            <person name="Vernal J.I."/>
            <person name="Vilas-Boas L.A."/>
            <person name="Watanabe M.A.E."/>
            <person name="Weiss V.A."/>
            <person name="Yates M.A."/>
            <person name="Souza E.M."/>
        </authorList>
    </citation>
    <scope>NUCLEOTIDE SEQUENCE [LARGE SCALE GENOMIC DNA]</scope>
    <source>
        <strain evidence="3 4">SmR1</strain>
    </source>
</reference>
<name>D8IVN0_HERSS</name>
<evidence type="ECO:0000313" key="3">
    <source>
        <dbReference type="EMBL" id="ADJ65838.1"/>
    </source>
</evidence>
<dbReference type="Pfam" id="PF00196">
    <property type="entry name" value="GerE"/>
    <property type="match status" value="1"/>
</dbReference>
<dbReference type="InterPro" id="IPR036388">
    <property type="entry name" value="WH-like_DNA-bd_sf"/>
</dbReference>
<dbReference type="Gene3D" id="1.10.3210.10">
    <property type="entry name" value="Hypothetical protein af1432"/>
    <property type="match status" value="2"/>
</dbReference>
<dbReference type="KEGG" id="hse:Hsero_4370"/>
<dbReference type="Pfam" id="PF13487">
    <property type="entry name" value="HD_5"/>
    <property type="match status" value="1"/>
</dbReference>
<evidence type="ECO:0000259" key="2">
    <source>
        <dbReference type="PROSITE" id="PS51832"/>
    </source>
</evidence>
<dbReference type="InterPro" id="IPR037522">
    <property type="entry name" value="HD_GYP_dom"/>
</dbReference>
<dbReference type="GeneID" id="29394156"/>
<dbReference type="InterPro" id="IPR000792">
    <property type="entry name" value="Tscrpt_reg_LuxR_C"/>
</dbReference>
<dbReference type="InterPro" id="IPR003607">
    <property type="entry name" value="HD/PDEase_dom"/>
</dbReference>
<dbReference type="CDD" id="cd06170">
    <property type="entry name" value="LuxR_C_like"/>
    <property type="match status" value="1"/>
</dbReference>
<dbReference type="GO" id="GO:0006355">
    <property type="term" value="P:regulation of DNA-templated transcription"/>
    <property type="evidence" value="ECO:0007669"/>
    <property type="project" value="InterPro"/>
</dbReference>
<dbReference type="AlphaFoldDB" id="D8IVN0"/>
<feature type="domain" description="HTH luxR-type" evidence="1">
    <location>
        <begin position="418"/>
        <end position="483"/>
    </location>
</feature>
<dbReference type="InterPro" id="IPR016032">
    <property type="entry name" value="Sig_transdc_resp-reg_C-effctor"/>
</dbReference>
<dbReference type="Proteomes" id="UP000000329">
    <property type="component" value="Chromosome"/>
</dbReference>
<dbReference type="SUPFAM" id="SSF109604">
    <property type="entry name" value="HD-domain/PDEase-like"/>
    <property type="match status" value="1"/>
</dbReference>
<protein>
    <submittedName>
        <fullName evidence="3">Transcription regulator protein</fullName>
    </submittedName>
</protein>
<dbReference type="OrthoDB" id="9763857at2"/>
<feature type="domain" description="HD-GYP" evidence="2">
    <location>
        <begin position="226"/>
        <end position="422"/>
    </location>
</feature>
<dbReference type="eggNOG" id="COG2197">
    <property type="taxonomic scope" value="Bacteria"/>
</dbReference>
<dbReference type="GO" id="GO:0008081">
    <property type="term" value="F:phosphoric diester hydrolase activity"/>
    <property type="evidence" value="ECO:0007669"/>
    <property type="project" value="UniProtKB-ARBA"/>
</dbReference>
<dbReference type="PROSITE" id="PS51832">
    <property type="entry name" value="HD_GYP"/>
    <property type="match status" value="1"/>
</dbReference>
<dbReference type="Gene3D" id="1.10.10.10">
    <property type="entry name" value="Winged helix-like DNA-binding domain superfamily/Winged helix DNA-binding domain"/>
    <property type="match status" value="1"/>
</dbReference>
<evidence type="ECO:0000259" key="1">
    <source>
        <dbReference type="PROSITE" id="PS50043"/>
    </source>
</evidence>
<dbReference type="RefSeq" id="WP_013236291.1">
    <property type="nucleotide sequence ID" value="NC_014323.1"/>
</dbReference>
<accession>D8IVN0</accession>
<dbReference type="eggNOG" id="COG2206">
    <property type="taxonomic scope" value="Bacteria"/>
</dbReference>
<dbReference type="SMART" id="SM00421">
    <property type="entry name" value="HTH_LUXR"/>
    <property type="match status" value="1"/>
</dbReference>